<dbReference type="GO" id="GO:0005634">
    <property type="term" value="C:nucleus"/>
    <property type="evidence" value="ECO:0007669"/>
    <property type="project" value="UniProtKB-SubCell"/>
</dbReference>
<feature type="region of interest" description="Disordered" evidence="3">
    <location>
        <begin position="449"/>
        <end position="472"/>
    </location>
</feature>
<dbReference type="GO" id="GO:0050832">
    <property type="term" value="P:defense response to fungus"/>
    <property type="evidence" value="ECO:0007669"/>
    <property type="project" value="InterPro"/>
</dbReference>
<evidence type="ECO:0000256" key="2">
    <source>
        <dbReference type="ARBA" id="ARBA00023242"/>
    </source>
</evidence>
<dbReference type="InterPro" id="IPR033485">
    <property type="entry name" value="EMSY-LIKE_plant"/>
</dbReference>
<dbReference type="PROSITE" id="PS51138">
    <property type="entry name" value="ENT"/>
    <property type="match status" value="1"/>
</dbReference>
<organism evidence="5 6">
    <name type="scientific">Marchantia polymorpha</name>
    <name type="common">Common liverwort</name>
    <name type="synonym">Marchantia aquatica</name>
    <dbReference type="NCBI Taxonomy" id="3197"/>
    <lineage>
        <taxon>Eukaryota</taxon>
        <taxon>Viridiplantae</taxon>
        <taxon>Streptophyta</taxon>
        <taxon>Embryophyta</taxon>
        <taxon>Marchantiophyta</taxon>
        <taxon>Marchantiopsida</taxon>
        <taxon>Marchantiidae</taxon>
        <taxon>Marchantiales</taxon>
        <taxon>Marchantiaceae</taxon>
        <taxon>Marchantia</taxon>
    </lineage>
</organism>
<dbReference type="Gene3D" id="2.30.30.140">
    <property type="match status" value="1"/>
</dbReference>
<evidence type="ECO:0000313" key="5">
    <source>
        <dbReference type="EMBL" id="PTQ47409.1"/>
    </source>
</evidence>
<feature type="region of interest" description="Disordered" evidence="3">
    <location>
        <begin position="172"/>
        <end position="224"/>
    </location>
</feature>
<dbReference type="InterPro" id="IPR005491">
    <property type="entry name" value="ENT_dom"/>
</dbReference>
<dbReference type="CDD" id="cd20404">
    <property type="entry name" value="Tudor_Agenet_AtEML-like"/>
    <property type="match status" value="1"/>
</dbReference>
<dbReference type="OrthoDB" id="1737049at2759"/>
<keyword evidence="2" id="KW-0539">Nucleus</keyword>
<evidence type="ECO:0000313" key="6">
    <source>
        <dbReference type="Proteomes" id="UP000244005"/>
    </source>
</evidence>
<dbReference type="Pfam" id="PF03735">
    <property type="entry name" value="ENT"/>
    <property type="match status" value="1"/>
</dbReference>
<feature type="region of interest" description="Disordered" evidence="3">
    <location>
        <begin position="1"/>
        <end position="47"/>
    </location>
</feature>
<proteinExistence type="predicted"/>
<evidence type="ECO:0000256" key="3">
    <source>
        <dbReference type="SAM" id="MobiDB-lite"/>
    </source>
</evidence>
<reference evidence="6" key="1">
    <citation type="journal article" date="2017" name="Cell">
        <title>Insights into land plant evolution garnered from the Marchantia polymorpha genome.</title>
        <authorList>
            <person name="Bowman J.L."/>
            <person name="Kohchi T."/>
            <person name="Yamato K.T."/>
            <person name="Jenkins J."/>
            <person name="Shu S."/>
            <person name="Ishizaki K."/>
            <person name="Yamaoka S."/>
            <person name="Nishihama R."/>
            <person name="Nakamura Y."/>
            <person name="Berger F."/>
            <person name="Adam C."/>
            <person name="Aki S.S."/>
            <person name="Althoff F."/>
            <person name="Araki T."/>
            <person name="Arteaga-Vazquez M.A."/>
            <person name="Balasubrmanian S."/>
            <person name="Barry K."/>
            <person name="Bauer D."/>
            <person name="Boehm C.R."/>
            <person name="Briginshaw L."/>
            <person name="Caballero-Perez J."/>
            <person name="Catarino B."/>
            <person name="Chen F."/>
            <person name="Chiyoda S."/>
            <person name="Chovatia M."/>
            <person name="Davies K.M."/>
            <person name="Delmans M."/>
            <person name="Demura T."/>
            <person name="Dierschke T."/>
            <person name="Dolan L."/>
            <person name="Dorantes-Acosta A.E."/>
            <person name="Eklund D.M."/>
            <person name="Florent S.N."/>
            <person name="Flores-Sandoval E."/>
            <person name="Fujiyama A."/>
            <person name="Fukuzawa H."/>
            <person name="Galik B."/>
            <person name="Grimanelli D."/>
            <person name="Grimwood J."/>
            <person name="Grossniklaus U."/>
            <person name="Hamada T."/>
            <person name="Haseloff J."/>
            <person name="Hetherington A.J."/>
            <person name="Higo A."/>
            <person name="Hirakawa Y."/>
            <person name="Hundley H.N."/>
            <person name="Ikeda Y."/>
            <person name="Inoue K."/>
            <person name="Inoue S.I."/>
            <person name="Ishida S."/>
            <person name="Jia Q."/>
            <person name="Kakita M."/>
            <person name="Kanazawa T."/>
            <person name="Kawai Y."/>
            <person name="Kawashima T."/>
            <person name="Kennedy M."/>
            <person name="Kinose K."/>
            <person name="Kinoshita T."/>
            <person name="Kohara Y."/>
            <person name="Koide E."/>
            <person name="Komatsu K."/>
            <person name="Kopischke S."/>
            <person name="Kubo M."/>
            <person name="Kyozuka J."/>
            <person name="Lagercrantz U."/>
            <person name="Lin S.S."/>
            <person name="Lindquist E."/>
            <person name="Lipzen A.M."/>
            <person name="Lu C.W."/>
            <person name="De Luna E."/>
            <person name="Martienssen R.A."/>
            <person name="Minamino N."/>
            <person name="Mizutani M."/>
            <person name="Mizutani M."/>
            <person name="Mochizuki N."/>
            <person name="Monte I."/>
            <person name="Mosher R."/>
            <person name="Nagasaki H."/>
            <person name="Nakagami H."/>
            <person name="Naramoto S."/>
            <person name="Nishitani K."/>
            <person name="Ohtani M."/>
            <person name="Okamoto T."/>
            <person name="Okumura M."/>
            <person name="Phillips J."/>
            <person name="Pollak B."/>
            <person name="Reinders A."/>
            <person name="Rovekamp M."/>
            <person name="Sano R."/>
            <person name="Sawa S."/>
            <person name="Schmid M.W."/>
            <person name="Shirakawa M."/>
            <person name="Solano R."/>
            <person name="Spunde A."/>
            <person name="Suetsugu N."/>
            <person name="Sugano S."/>
            <person name="Sugiyama A."/>
            <person name="Sun R."/>
            <person name="Suzuki Y."/>
            <person name="Takenaka M."/>
            <person name="Takezawa D."/>
            <person name="Tomogane H."/>
            <person name="Tsuzuki M."/>
            <person name="Ueda T."/>
            <person name="Umeda M."/>
            <person name="Ward J.M."/>
            <person name="Watanabe Y."/>
            <person name="Yazaki K."/>
            <person name="Yokoyama R."/>
            <person name="Yoshitake Y."/>
            <person name="Yotsui I."/>
            <person name="Zachgo S."/>
            <person name="Schmutz J."/>
        </authorList>
    </citation>
    <scope>NUCLEOTIDE SEQUENCE [LARGE SCALE GENOMIC DNA]</scope>
    <source>
        <strain evidence="6">Tak-1</strain>
    </source>
</reference>
<gene>
    <name evidence="5" type="ORF">MARPO_0008s0163</name>
</gene>
<sequence length="472" mass="52291">MVDKYESGSGTDDDHPAEIFHKQPLQAQGARGPVGKRSARGRTSEPLPVMEDTDLAMLELEAYTAVLRAFGAQPTALTWSKERIMCDLRKELRISEEQHRQLAKELEARQLQGSLDISPSATISDMHLAINSLRPASSTGIPHLRTKSNISHVLGPQASDVVAPHQKLLSQPSLETARSQTGGRGKNLRLMTPPSNLQRRCSLSSGNPTTRLMSGGTSSSKSHLKLEDRNEGPNLQLWQNFQKVSTHFKGPDKPSMGQKVQRWWPDEKKFYDAVIVEYDEESGKHALAYDMRTPQQSIEWVDLKAIPRFVRYVEEPPVSILGVNLKSPIPRGRGRGRTKVISGHGRAKWLMRTPASGLGIGREDSLSEGNARKKDATVDINVRKGRVIATEGSPHGEPAGEAVTVQVPITDDLFEEAASLDEIVDPERLAFMKQKVNKITKALRTALRDLGESSSEDEDHPDRQEEAYTEDN</sequence>
<dbReference type="PANTHER" id="PTHR33432:SF22">
    <property type="entry name" value="OS10G0436850 PROTEIN"/>
    <property type="match status" value="1"/>
</dbReference>
<dbReference type="Gene3D" id="1.10.1240.40">
    <property type="entry name" value="ENT domain"/>
    <property type="match status" value="1"/>
</dbReference>
<dbReference type="PANTHER" id="PTHR33432">
    <property type="entry name" value="PROTEIN EMSY-LIKE 4"/>
    <property type="match status" value="1"/>
</dbReference>
<feature type="compositionally biased region" description="Polar residues" evidence="3">
    <location>
        <begin position="193"/>
        <end position="221"/>
    </location>
</feature>
<dbReference type="SMART" id="SM01191">
    <property type="entry name" value="ENT"/>
    <property type="match status" value="1"/>
</dbReference>
<evidence type="ECO:0000256" key="1">
    <source>
        <dbReference type="ARBA" id="ARBA00004123"/>
    </source>
</evidence>
<evidence type="ECO:0000259" key="4">
    <source>
        <dbReference type="PROSITE" id="PS51138"/>
    </source>
</evidence>
<dbReference type="SUPFAM" id="SSF158639">
    <property type="entry name" value="ENT-like"/>
    <property type="match status" value="1"/>
</dbReference>
<dbReference type="EMBL" id="KZ772680">
    <property type="protein sequence ID" value="PTQ47409.1"/>
    <property type="molecule type" value="Genomic_DNA"/>
</dbReference>
<dbReference type="Proteomes" id="UP000244005">
    <property type="component" value="Unassembled WGS sequence"/>
</dbReference>
<comment type="subcellular location">
    <subcellularLocation>
        <location evidence="1">Nucleus</location>
    </subcellularLocation>
</comment>
<protein>
    <recommendedName>
        <fullName evidence="4">ENT domain-containing protein</fullName>
    </recommendedName>
</protein>
<dbReference type="InterPro" id="IPR036142">
    <property type="entry name" value="ENT_dom-like_sf"/>
</dbReference>
<accession>A0A2R6XMS2</accession>
<feature type="domain" description="ENT" evidence="4">
    <location>
        <begin position="51"/>
        <end position="138"/>
    </location>
</feature>
<feature type="compositionally biased region" description="Basic and acidic residues" evidence="3">
    <location>
        <begin position="1"/>
        <end position="21"/>
    </location>
</feature>
<keyword evidence="6" id="KW-1185">Reference proteome</keyword>
<name>A0A2R6XMS2_MARPO</name>
<dbReference type="Gramene" id="Mp8g10600.1">
    <property type="protein sequence ID" value="Mp8g10600.1.cds1"/>
    <property type="gene ID" value="Mp8g10600"/>
</dbReference>
<feature type="compositionally biased region" description="Polar residues" evidence="3">
    <location>
        <begin position="172"/>
        <end position="181"/>
    </location>
</feature>
<dbReference type="AlphaFoldDB" id="A0A2R6XMS2"/>